<reference evidence="11" key="1">
    <citation type="journal article" date="2023" name="bioRxiv">
        <title>Scaffold-level genome assemblies of two parasitoid biocontrol wasps reveal the parthenogenesis mechanism and an associated novel virus.</title>
        <authorList>
            <person name="Inwood S."/>
            <person name="Skelly J."/>
            <person name="Guhlin J."/>
            <person name="Harrop T."/>
            <person name="Goldson S."/>
            <person name="Dearden P."/>
        </authorList>
    </citation>
    <scope>NUCLEOTIDE SEQUENCE</scope>
    <source>
        <strain evidence="11">Lincoln</strain>
        <tissue evidence="11">Whole body</tissue>
    </source>
</reference>
<accession>A0AA39G1Z5</accession>
<evidence type="ECO:0000256" key="4">
    <source>
        <dbReference type="ARBA" id="ARBA00022980"/>
    </source>
</evidence>
<keyword evidence="5" id="KW-0496">Mitochondrion</keyword>
<evidence type="ECO:0000256" key="8">
    <source>
        <dbReference type="ARBA" id="ARBA00035534"/>
    </source>
</evidence>
<evidence type="ECO:0000313" key="12">
    <source>
        <dbReference type="Proteomes" id="UP001168972"/>
    </source>
</evidence>
<protein>
    <recommendedName>
        <fullName evidence="7">Large ribosomal subunit protein mL46</fullName>
    </recommendedName>
    <alternativeName>
        <fullName evidence="8">39S ribosomal protein L46, mitochondrial</fullName>
    </alternativeName>
</protein>
<dbReference type="Gene3D" id="3.90.79.10">
    <property type="entry name" value="Nucleoside Triphosphate Pyrophosphohydrolase"/>
    <property type="match status" value="1"/>
</dbReference>
<comment type="similarity">
    <text evidence="2">Belongs to the mitochondrion-specific ribosomal protein mL46 family.</text>
</comment>
<dbReference type="InterPro" id="IPR015797">
    <property type="entry name" value="NUDIX_hydrolase-like_dom_sf"/>
</dbReference>
<evidence type="ECO:0000313" key="11">
    <source>
        <dbReference type="EMBL" id="KAK0179284.1"/>
    </source>
</evidence>
<keyword evidence="6" id="KW-0687">Ribonucleoprotein</keyword>
<evidence type="ECO:0000259" key="10">
    <source>
        <dbReference type="Pfam" id="PF11788"/>
    </source>
</evidence>
<dbReference type="InterPro" id="IPR021757">
    <property type="entry name" value="Ribosomal_mL46_N"/>
</dbReference>
<evidence type="ECO:0000256" key="6">
    <source>
        <dbReference type="ARBA" id="ARBA00023274"/>
    </source>
</evidence>
<keyword evidence="12" id="KW-1185">Reference proteome</keyword>
<sequence>MLKQSLKLCTTTSINVLSPFLRHQMCSISSVTKPKWDLLSAVCVERHPLITSVKTDLEEAYQNMLNQIEFENSMKSDHELRLEMERKQREKLKKGLVEIDAEQITEQKAEELEELANEEMATFKFAPRITEADRNNITTSLERKLDKCLLLLVQQKIGNDSFWLPPQGIRNDGETMRQTAERILHNICDDKFQAKIYGNAPIGFYKWQYPKSIRDHGTEGAKVFFYLAKYINGTVADTVKYQWLDRPELEKNIPIPIYKSMSQFLIPEQIN</sequence>
<evidence type="ECO:0000256" key="1">
    <source>
        <dbReference type="ARBA" id="ARBA00004173"/>
    </source>
</evidence>
<organism evidence="11 12">
    <name type="scientific">Microctonus hyperodae</name>
    <name type="common">Parasitoid wasp</name>
    <dbReference type="NCBI Taxonomy" id="165561"/>
    <lineage>
        <taxon>Eukaryota</taxon>
        <taxon>Metazoa</taxon>
        <taxon>Ecdysozoa</taxon>
        <taxon>Arthropoda</taxon>
        <taxon>Hexapoda</taxon>
        <taxon>Insecta</taxon>
        <taxon>Pterygota</taxon>
        <taxon>Neoptera</taxon>
        <taxon>Endopterygota</taxon>
        <taxon>Hymenoptera</taxon>
        <taxon>Apocrita</taxon>
        <taxon>Ichneumonoidea</taxon>
        <taxon>Braconidae</taxon>
        <taxon>Euphorinae</taxon>
        <taxon>Microctonus</taxon>
    </lineage>
</organism>
<evidence type="ECO:0000256" key="7">
    <source>
        <dbReference type="ARBA" id="ARBA00035190"/>
    </source>
</evidence>
<gene>
    <name evidence="11" type="ORF">PV327_005049</name>
</gene>
<feature type="domain" description="Large ribosomal subunit protein mL46 N-terminal" evidence="10">
    <location>
        <begin position="36"/>
        <end position="133"/>
    </location>
</feature>
<keyword evidence="4" id="KW-0689">Ribosomal protein</keyword>
<evidence type="ECO:0000256" key="5">
    <source>
        <dbReference type="ARBA" id="ARBA00023128"/>
    </source>
</evidence>
<feature type="coiled-coil region" evidence="9">
    <location>
        <begin position="54"/>
        <end position="122"/>
    </location>
</feature>
<evidence type="ECO:0000256" key="3">
    <source>
        <dbReference type="ARBA" id="ARBA00022946"/>
    </source>
</evidence>
<dbReference type="EMBL" id="JAQQBR010000003">
    <property type="protein sequence ID" value="KAK0179284.1"/>
    <property type="molecule type" value="Genomic_DNA"/>
</dbReference>
<dbReference type="CDD" id="cd04661">
    <property type="entry name" value="NUDIX_MRP_L46"/>
    <property type="match status" value="1"/>
</dbReference>
<dbReference type="GO" id="GO:0005762">
    <property type="term" value="C:mitochondrial large ribosomal subunit"/>
    <property type="evidence" value="ECO:0007669"/>
    <property type="project" value="TreeGrafter"/>
</dbReference>
<evidence type="ECO:0000256" key="9">
    <source>
        <dbReference type="SAM" id="Coils"/>
    </source>
</evidence>
<keyword evidence="9" id="KW-0175">Coiled coil</keyword>
<dbReference type="FunFam" id="3.90.79.10:FF:000018">
    <property type="entry name" value="39S ribosomal protein L46, mitochondrial"/>
    <property type="match status" value="1"/>
</dbReference>
<dbReference type="PANTHER" id="PTHR13124">
    <property type="entry name" value="39S RIBOSOMAL PROTEIN L46, MITOCHONDRIAL PRECURSOR-RELATED"/>
    <property type="match status" value="1"/>
</dbReference>
<dbReference type="AlphaFoldDB" id="A0AA39G1Z5"/>
<comment type="caution">
    <text evidence="11">The sequence shown here is derived from an EMBL/GenBank/DDBJ whole genome shotgun (WGS) entry which is preliminary data.</text>
</comment>
<reference evidence="11" key="2">
    <citation type="submission" date="2023-03" db="EMBL/GenBank/DDBJ databases">
        <authorList>
            <person name="Inwood S.N."/>
            <person name="Skelly J.G."/>
            <person name="Guhlin J."/>
            <person name="Harrop T.W.R."/>
            <person name="Goldson S.G."/>
            <person name="Dearden P.K."/>
        </authorList>
    </citation>
    <scope>NUCLEOTIDE SEQUENCE</scope>
    <source>
        <strain evidence="11">Lincoln</strain>
        <tissue evidence="11">Whole body</tissue>
    </source>
</reference>
<dbReference type="GO" id="GO:0005743">
    <property type="term" value="C:mitochondrial inner membrane"/>
    <property type="evidence" value="ECO:0007669"/>
    <property type="project" value="UniProtKB-ARBA"/>
</dbReference>
<proteinExistence type="inferred from homology"/>
<dbReference type="Proteomes" id="UP001168972">
    <property type="component" value="Unassembled WGS sequence"/>
</dbReference>
<dbReference type="InterPro" id="IPR033650">
    <property type="entry name" value="Ribosomal_mL46_NUDIX"/>
</dbReference>
<comment type="subcellular location">
    <subcellularLocation>
        <location evidence="1">Mitochondrion</location>
    </subcellularLocation>
</comment>
<name>A0AA39G1Z5_MICHY</name>
<keyword evidence="3" id="KW-0809">Transit peptide</keyword>
<dbReference type="GO" id="GO:0003735">
    <property type="term" value="F:structural constituent of ribosome"/>
    <property type="evidence" value="ECO:0007669"/>
    <property type="project" value="InterPro"/>
</dbReference>
<dbReference type="PANTHER" id="PTHR13124:SF12">
    <property type="entry name" value="LARGE RIBOSOMAL SUBUNIT PROTEIN ML46"/>
    <property type="match status" value="1"/>
</dbReference>
<dbReference type="Pfam" id="PF11788">
    <property type="entry name" value="MRP-L46"/>
    <property type="match status" value="1"/>
</dbReference>
<dbReference type="SUPFAM" id="SSF55811">
    <property type="entry name" value="Nudix"/>
    <property type="match status" value="1"/>
</dbReference>
<evidence type="ECO:0000256" key="2">
    <source>
        <dbReference type="ARBA" id="ARBA00009070"/>
    </source>
</evidence>
<dbReference type="InterPro" id="IPR040008">
    <property type="entry name" value="Ribosomal_mL46"/>
</dbReference>